<reference evidence="3" key="1">
    <citation type="journal article" date="2019" name="Nat. Commun.">
        <title>The genome of broomcorn millet.</title>
        <authorList>
            <person name="Zou C."/>
            <person name="Miki D."/>
            <person name="Li D."/>
            <person name="Tang Q."/>
            <person name="Xiao L."/>
            <person name="Rajput S."/>
            <person name="Deng P."/>
            <person name="Jia W."/>
            <person name="Huang R."/>
            <person name="Zhang M."/>
            <person name="Sun Y."/>
            <person name="Hu J."/>
            <person name="Fu X."/>
            <person name="Schnable P.S."/>
            <person name="Li F."/>
            <person name="Zhang H."/>
            <person name="Feng B."/>
            <person name="Zhu X."/>
            <person name="Liu R."/>
            <person name="Schnable J.C."/>
            <person name="Zhu J.-K."/>
            <person name="Zhang H."/>
        </authorList>
    </citation>
    <scope>NUCLEOTIDE SEQUENCE [LARGE SCALE GENOMIC DNA]</scope>
</reference>
<evidence type="ECO:0000313" key="3">
    <source>
        <dbReference type="Proteomes" id="UP000275267"/>
    </source>
</evidence>
<name>A0A3L6TBC4_PANMI</name>
<feature type="region of interest" description="Disordered" evidence="1">
    <location>
        <begin position="1"/>
        <end position="140"/>
    </location>
</feature>
<dbReference type="AlphaFoldDB" id="A0A3L6TBC4"/>
<gene>
    <name evidence="2" type="ORF">C2845_PM03G30320</name>
</gene>
<dbReference type="EMBL" id="PQIB02000002">
    <property type="protein sequence ID" value="RLN34470.1"/>
    <property type="molecule type" value="Genomic_DNA"/>
</dbReference>
<feature type="compositionally biased region" description="Pro residues" evidence="1">
    <location>
        <begin position="20"/>
        <end position="30"/>
    </location>
</feature>
<dbReference type="OrthoDB" id="10640533at2759"/>
<protein>
    <submittedName>
        <fullName evidence="2">Uncharacterized protein</fullName>
    </submittedName>
</protein>
<keyword evidence="3" id="KW-1185">Reference proteome</keyword>
<dbReference type="Proteomes" id="UP000275267">
    <property type="component" value="Unassembled WGS sequence"/>
</dbReference>
<sequence>MTSPSSVPALPLSVATTPPRALPPLPPAPASGPISSLPSPAFVPVLAPAMRTSSAGPSTAAAATTHREAFREGERRKRAQIVPMPTASTRPSSPLSSADPPPPSPSATAAVAANWEATREGKRRKQAQTEGDDIVSAGKRKVSAVKRARAQTAKRFKSPTVPVSPLVPARSTGIRMLLSPRIMSPSTELPSSPQESPIFPFISKRIISGMDLSSRRTARRSRRTSQTLEDLERLRRTTRFLLHKTA</sequence>
<feature type="compositionally biased region" description="Low complexity" evidence="1">
    <location>
        <begin position="31"/>
        <end position="40"/>
    </location>
</feature>
<accession>A0A3L6TBC4</accession>
<proteinExistence type="predicted"/>
<organism evidence="2 3">
    <name type="scientific">Panicum miliaceum</name>
    <name type="common">Proso millet</name>
    <name type="synonym">Broomcorn millet</name>
    <dbReference type="NCBI Taxonomy" id="4540"/>
    <lineage>
        <taxon>Eukaryota</taxon>
        <taxon>Viridiplantae</taxon>
        <taxon>Streptophyta</taxon>
        <taxon>Embryophyta</taxon>
        <taxon>Tracheophyta</taxon>
        <taxon>Spermatophyta</taxon>
        <taxon>Magnoliopsida</taxon>
        <taxon>Liliopsida</taxon>
        <taxon>Poales</taxon>
        <taxon>Poaceae</taxon>
        <taxon>PACMAD clade</taxon>
        <taxon>Panicoideae</taxon>
        <taxon>Panicodae</taxon>
        <taxon>Paniceae</taxon>
        <taxon>Panicinae</taxon>
        <taxon>Panicum</taxon>
        <taxon>Panicum sect. Panicum</taxon>
    </lineage>
</organism>
<comment type="caution">
    <text evidence="2">The sequence shown here is derived from an EMBL/GenBank/DDBJ whole genome shotgun (WGS) entry which is preliminary data.</text>
</comment>
<evidence type="ECO:0000256" key="1">
    <source>
        <dbReference type="SAM" id="MobiDB-lite"/>
    </source>
</evidence>
<feature type="compositionally biased region" description="Basic and acidic residues" evidence="1">
    <location>
        <begin position="65"/>
        <end position="75"/>
    </location>
</feature>
<feature type="compositionally biased region" description="Low complexity" evidence="1">
    <location>
        <begin position="106"/>
        <end position="116"/>
    </location>
</feature>
<evidence type="ECO:0000313" key="2">
    <source>
        <dbReference type="EMBL" id="RLN34470.1"/>
    </source>
</evidence>
<feature type="compositionally biased region" description="Low complexity" evidence="1">
    <location>
        <begin position="52"/>
        <end position="64"/>
    </location>
</feature>
<feature type="compositionally biased region" description="Low complexity" evidence="1">
    <location>
        <begin position="1"/>
        <end position="19"/>
    </location>
</feature>